<evidence type="ECO:0000256" key="1">
    <source>
        <dbReference type="SAM" id="Coils"/>
    </source>
</evidence>
<evidence type="ECO:0000313" key="3">
    <source>
        <dbReference type="EMBL" id="RML95512.1"/>
    </source>
</evidence>
<dbReference type="EMBL" id="RBPV01000354">
    <property type="protein sequence ID" value="RMO54053.1"/>
    <property type="molecule type" value="Genomic_DNA"/>
</dbReference>
<dbReference type="Proteomes" id="UP000275613">
    <property type="component" value="Unassembled WGS sequence"/>
</dbReference>
<evidence type="ECO:0000313" key="5">
    <source>
        <dbReference type="Proteomes" id="UP000050490"/>
    </source>
</evidence>
<dbReference type="AlphaFoldDB" id="A0A0P9RFZ2"/>
<dbReference type="EMBL" id="LJQI01000069">
    <property type="protein sequence ID" value="KPX36936.1"/>
    <property type="molecule type" value="Genomic_DNA"/>
</dbReference>
<organism evidence="2 5">
    <name type="scientific">Pseudomonas amygdali pv. eriobotryae</name>
    <dbReference type="NCBI Taxonomy" id="129137"/>
    <lineage>
        <taxon>Bacteria</taxon>
        <taxon>Pseudomonadati</taxon>
        <taxon>Pseudomonadota</taxon>
        <taxon>Gammaproteobacteria</taxon>
        <taxon>Pseudomonadales</taxon>
        <taxon>Pseudomonadaceae</taxon>
        <taxon>Pseudomonas</taxon>
        <taxon>Pseudomonas amygdali</taxon>
    </lineage>
</organism>
<evidence type="ECO:0000313" key="2">
    <source>
        <dbReference type="EMBL" id="KPX36936.1"/>
    </source>
</evidence>
<feature type="non-terminal residue" evidence="2">
    <location>
        <position position="249"/>
    </location>
</feature>
<keyword evidence="2" id="KW-0449">Lipoprotein</keyword>
<comment type="caution">
    <text evidence="2">The sequence shown here is derived from an EMBL/GenBank/DDBJ whole genome shotgun (WGS) entry which is preliminary data.</text>
</comment>
<dbReference type="Proteomes" id="UP000272627">
    <property type="component" value="Unassembled WGS sequence"/>
</dbReference>
<feature type="coiled-coil region" evidence="1">
    <location>
        <begin position="216"/>
        <end position="246"/>
    </location>
</feature>
<gene>
    <name evidence="2" type="ORF">ALO70_05083</name>
    <name evidence="4" type="ORF">ALQ39_04868</name>
    <name evidence="3" type="ORF">ALQ86_05167</name>
</gene>
<keyword evidence="1" id="KW-0175">Coiled coil</keyword>
<accession>A0A0P9RFZ2</accession>
<dbReference type="Proteomes" id="UP000050490">
    <property type="component" value="Unassembled WGS sequence"/>
</dbReference>
<dbReference type="InterPro" id="IPR021413">
    <property type="entry name" value="DUF3053"/>
</dbReference>
<evidence type="ECO:0000313" key="4">
    <source>
        <dbReference type="EMBL" id="RMO54053.1"/>
    </source>
</evidence>
<name>A0A0P9RFZ2_PSEA0</name>
<dbReference type="Pfam" id="PF11254">
    <property type="entry name" value="DUF3053"/>
    <property type="match status" value="1"/>
</dbReference>
<protein>
    <submittedName>
        <fullName evidence="2">Putative lipoprotein</fullName>
    </submittedName>
</protein>
<proteinExistence type="predicted"/>
<reference evidence="6 7" key="2">
    <citation type="submission" date="2018-08" db="EMBL/GenBank/DDBJ databases">
        <title>Recombination of ecologically and evolutionarily significant loci maintains genetic cohesion in the Pseudomonas syringae species complex.</title>
        <authorList>
            <person name="Dillon M."/>
            <person name="Thakur S."/>
            <person name="Almeida R.N.D."/>
            <person name="Weir B.S."/>
            <person name="Guttman D.S."/>
        </authorList>
    </citation>
    <scope>NUCLEOTIDE SEQUENCE [LARGE SCALE GENOMIC DNA]</scope>
    <source>
        <strain evidence="4 7">ICMP 4316</strain>
        <strain evidence="3 6">ICMP 8636</strain>
    </source>
</reference>
<evidence type="ECO:0000313" key="7">
    <source>
        <dbReference type="Proteomes" id="UP000275613"/>
    </source>
</evidence>
<reference evidence="2 5" key="1">
    <citation type="submission" date="2015-09" db="EMBL/GenBank/DDBJ databases">
        <title>Genome announcement of multiple Pseudomonas syringae strains.</title>
        <authorList>
            <person name="Thakur S."/>
            <person name="Wang P.W."/>
            <person name="Gong Y."/>
            <person name="Weir B.S."/>
            <person name="Guttman D.S."/>
        </authorList>
    </citation>
    <scope>NUCLEOTIDE SEQUENCE [LARGE SCALE GENOMIC DNA]</scope>
    <source>
        <strain evidence="2 5">ICMP4455</strain>
    </source>
</reference>
<evidence type="ECO:0000313" key="6">
    <source>
        <dbReference type="Proteomes" id="UP000272627"/>
    </source>
</evidence>
<dbReference type="EMBL" id="RBOA01000456">
    <property type="protein sequence ID" value="RML95512.1"/>
    <property type="molecule type" value="Genomic_DNA"/>
</dbReference>
<sequence>MPMSAHSHHPEVPDMKSLFRPVLLLAVALPLLLTGCGDKEPEQRTAFTQFLQTRIIDKPGVHVPKLTDDEKKAFGDYSSHYAVISDFGAGMDTAVQPLAGLMQKGSFRSVSDVIQRRADLAAVQTGLDEVGEKLTIEQGKADAAHAKLKQPDDLKVVYDKAYDRTVSVPANTFREVLPQIKGTFSSGLKVADYVDAHKSQIDISGSAITVKDPVVQAELNKLLQELNEQGKNAQQAQARLQSLADSTTL</sequence>